<dbReference type="RefSeq" id="WP_035129911.1">
    <property type="nucleotide sequence ID" value="NZ_JPMD01000003.1"/>
</dbReference>
<dbReference type="Proteomes" id="UP000028542">
    <property type="component" value="Unassembled WGS sequence"/>
</dbReference>
<keyword evidence="1" id="KW-1133">Transmembrane helix</keyword>
<evidence type="ECO:0000313" key="3">
    <source>
        <dbReference type="Proteomes" id="UP000028542"/>
    </source>
</evidence>
<dbReference type="EMBL" id="JPMD01000003">
    <property type="protein sequence ID" value="KEZ88364.1"/>
    <property type="molecule type" value="Genomic_DNA"/>
</dbReference>
<evidence type="ECO:0000256" key="1">
    <source>
        <dbReference type="SAM" id="Phobius"/>
    </source>
</evidence>
<keyword evidence="3" id="KW-1185">Reference proteome</keyword>
<gene>
    <name evidence="2" type="ORF">IO99_02870</name>
</gene>
<name>A0A084JHD0_9CLOT</name>
<feature type="transmembrane region" description="Helical" evidence="1">
    <location>
        <begin position="111"/>
        <end position="132"/>
    </location>
</feature>
<reference evidence="2 3" key="1">
    <citation type="submission" date="2014-07" db="EMBL/GenBank/DDBJ databases">
        <title>Draft genome of Clostridium sulfidigenes 113A isolated from sediments associated with methane hydrate from Krishna Godavari basin.</title>
        <authorList>
            <person name="Honkalas V.S."/>
            <person name="Dabir A.P."/>
            <person name="Arora P."/>
            <person name="Dhakephalkar P.K."/>
        </authorList>
    </citation>
    <scope>NUCLEOTIDE SEQUENCE [LARGE SCALE GENOMIC DNA]</scope>
    <source>
        <strain evidence="2 3">113A</strain>
    </source>
</reference>
<sequence>MGINIVLLIVASLFFGIGICISKLKWYWLISGYNTMNKEEKANVEIETLGNYMSKTFFFISSLNIVGFLLNYFFNISLAIFIVLTVIVLLYSIYYCQRFDHNPNSSKETKIVLVIVIFIMLITCIPIMAIGYSSTKVTITDTSIKISSGVNASIPKDKIKSISLVNEMPKTLIRTGGIGMGRIQKGSYSLENDIKAKLFLASKDGPFIEIILDSSPSHYYINYKDSKNTKTTYDDIINKLDLDK</sequence>
<proteinExistence type="predicted"/>
<evidence type="ECO:0000313" key="2">
    <source>
        <dbReference type="EMBL" id="KEZ88364.1"/>
    </source>
</evidence>
<evidence type="ECO:0008006" key="4">
    <source>
        <dbReference type="Google" id="ProtNLM"/>
    </source>
</evidence>
<feature type="transmembrane region" description="Helical" evidence="1">
    <location>
        <begin position="6"/>
        <end position="28"/>
    </location>
</feature>
<organism evidence="2 3">
    <name type="scientific">Clostridium sulfidigenes</name>
    <dbReference type="NCBI Taxonomy" id="318464"/>
    <lineage>
        <taxon>Bacteria</taxon>
        <taxon>Bacillati</taxon>
        <taxon>Bacillota</taxon>
        <taxon>Clostridia</taxon>
        <taxon>Eubacteriales</taxon>
        <taxon>Clostridiaceae</taxon>
        <taxon>Clostridium</taxon>
    </lineage>
</organism>
<keyword evidence="1" id="KW-0812">Transmembrane</keyword>
<dbReference type="AlphaFoldDB" id="A0A084JHD0"/>
<accession>A0A084JHD0</accession>
<dbReference type="eggNOG" id="ENOG5030XBB">
    <property type="taxonomic scope" value="Bacteria"/>
</dbReference>
<feature type="transmembrane region" description="Helical" evidence="1">
    <location>
        <begin position="76"/>
        <end position="96"/>
    </location>
</feature>
<keyword evidence="1" id="KW-0472">Membrane</keyword>
<dbReference type="InterPro" id="IPR017259">
    <property type="entry name" value="UCP037672"/>
</dbReference>
<dbReference type="Pfam" id="PF12650">
    <property type="entry name" value="DUF3784"/>
    <property type="match status" value="1"/>
</dbReference>
<protein>
    <recommendedName>
        <fullName evidence="4">Bacterial Pleckstrin homology domain-containing protein</fullName>
    </recommendedName>
</protein>
<comment type="caution">
    <text evidence="2">The sequence shown here is derived from an EMBL/GenBank/DDBJ whole genome shotgun (WGS) entry which is preliminary data.</text>
</comment>